<dbReference type="RefSeq" id="WP_207823942.1">
    <property type="nucleotide sequence ID" value="NZ_CP062006.1"/>
</dbReference>
<keyword evidence="3 11" id="KW-1134">Transmembrane beta strand</keyword>
<organism evidence="16 17">
    <name type="scientific">Brevundimonas pondensis</name>
    <dbReference type="NCBI Taxonomy" id="2774189"/>
    <lineage>
        <taxon>Bacteria</taxon>
        <taxon>Pseudomonadati</taxon>
        <taxon>Pseudomonadota</taxon>
        <taxon>Alphaproteobacteria</taxon>
        <taxon>Caulobacterales</taxon>
        <taxon>Caulobacteraceae</taxon>
        <taxon>Brevundimonas</taxon>
    </lineage>
</organism>
<evidence type="ECO:0000256" key="13">
    <source>
        <dbReference type="SAM" id="SignalP"/>
    </source>
</evidence>
<dbReference type="InterPro" id="IPR000531">
    <property type="entry name" value="Beta-barrel_TonB"/>
</dbReference>
<evidence type="ECO:0000256" key="9">
    <source>
        <dbReference type="ARBA" id="ARBA00023136"/>
    </source>
</evidence>
<keyword evidence="6" id="KW-0408">Iron</keyword>
<evidence type="ECO:0000256" key="5">
    <source>
        <dbReference type="ARBA" id="ARBA00022692"/>
    </source>
</evidence>
<dbReference type="EMBL" id="CP062006">
    <property type="protein sequence ID" value="QTC87520.1"/>
    <property type="molecule type" value="Genomic_DNA"/>
</dbReference>
<evidence type="ECO:0000259" key="14">
    <source>
        <dbReference type="Pfam" id="PF00593"/>
    </source>
</evidence>
<keyword evidence="13" id="KW-0732">Signal</keyword>
<sequence length="764" mass="82458">MSPRLTALAASASGLALLIAAPALAQTAPQADVAAEQAVSIDEIVVTAQRRSENIRDVPFAVTAMNTETLNTLSSGGGDILQLSGRVPSLQVESSNGRYAPRFYIRGLGNVDFDFNASQPVSVVLDDVVLENVYLKGFPLFDVKQVEVLRGPQGTLFGRNTPAGVVKIDTIKPGEDFTGFGSLAYGNYGSTRAEVGVTLPASDTLSVRVAGLWNHRDDWVNNAYDAPFAKKDGKDLGNFDDFAGRIHVAWTPTDRLSTLLTLQARDYEGTGTMNRANVLTKGSNELNDRFDRDTVHYDGGRNNFQKQQTTSQSLQVAYDFGPATLTGVVGSYQGSSAGDGDIDGGVLGDPINSGTVPFPSETGTLTSDLIQNTYELRLSSNGDGPFGWQVGAFYWNERFNLVSGTFNGFGAVAPTVVGDIVQKSDSWSIFGQGRYQVTDALKLTAGVRYTDDSRDFRGRRIIPAGSPSTMLPLANVTKSVGDQQISWDISAVYEVSPDLNLFARVADGYRGPSIQGRITSSDLVTTADSETVMSYETGFKARLWNGRARLNGTVYYYEVSDPQFTAIGGQGNFNQLINAAKGEGYGVEIDGDVYLGAGFSLAGGFAWNHTEIKDKDLLVPICRIPSAGAAPICTPTDPLVTVGTTPRANINGNPFPQAPEYTANLTLNYVRPIGGDAELFVSTDWVLRQDFNLFLYEAVEFRQDSQFEGGLRAGWRDLGRGLEAAAYVRNITDEANVIGAIDFNNLTAFVNEPRMYGVELTKRF</sequence>
<evidence type="ECO:0000256" key="4">
    <source>
        <dbReference type="ARBA" id="ARBA00022496"/>
    </source>
</evidence>
<feature type="domain" description="TonB-dependent receptor plug" evidence="15">
    <location>
        <begin position="55"/>
        <end position="165"/>
    </location>
</feature>
<keyword evidence="4" id="KW-0410">Iron transport</keyword>
<dbReference type="SUPFAM" id="SSF56935">
    <property type="entry name" value="Porins"/>
    <property type="match status" value="1"/>
</dbReference>
<keyword evidence="5 11" id="KW-0812">Transmembrane</keyword>
<dbReference type="PROSITE" id="PS52016">
    <property type="entry name" value="TONB_DEPENDENT_REC_3"/>
    <property type="match status" value="1"/>
</dbReference>
<dbReference type="InterPro" id="IPR039426">
    <property type="entry name" value="TonB-dep_rcpt-like"/>
</dbReference>
<keyword evidence="8 12" id="KW-0798">TonB box</keyword>
<evidence type="ECO:0000256" key="8">
    <source>
        <dbReference type="ARBA" id="ARBA00023077"/>
    </source>
</evidence>
<protein>
    <submittedName>
        <fullName evidence="16">TonB-dependent receptor</fullName>
    </submittedName>
</protein>
<evidence type="ECO:0000256" key="2">
    <source>
        <dbReference type="ARBA" id="ARBA00022448"/>
    </source>
</evidence>
<keyword evidence="17" id="KW-1185">Reference proteome</keyword>
<keyword evidence="10 11" id="KW-0998">Cell outer membrane</keyword>
<dbReference type="InterPro" id="IPR036942">
    <property type="entry name" value="Beta-barrel_TonB_sf"/>
</dbReference>
<evidence type="ECO:0000259" key="15">
    <source>
        <dbReference type="Pfam" id="PF07715"/>
    </source>
</evidence>
<dbReference type="PANTHER" id="PTHR32552">
    <property type="entry name" value="FERRICHROME IRON RECEPTOR-RELATED"/>
    <property type="match status" value="1"/>
</dbReference>
<evidence type="ECO:0000256" key="1">
    <source>
        <dbReference type="ARBA" id="ARBA00004571"/>
    </source>
</evidence>
<dbReference type="Pfam" id="PF07715">
    <property type="entry name" value="Plug"/>
    <property type="match status" value="1"/>
</dbReference>
<feature type="chain" id="PRO_5045580648" evidence="13">
    <location>
        <begin position="26"/>
        <end position="764"/>
    </location>
</feature>
<evidence type="ECO:0000256" key="10">
    <source>
        <dbReference type="ARBA" id="ARBA00023237"/>
    </source>
</evidence>
<dbReference type="Pfam" id="PF00593">
    <property type="entry name" value="TonB_dep_Rec_b-barrel"/>
    <property type="match status" value="1"/>
</dbReference>
<evidence type="ECO:0000256" key="12">
    <source>
        <dbReference type="RuleBase" id="RU003357"/>
    </source>
</evidence>
<keyword evidence="9 11" id="KW-0472">Membrane</keyword>
<dbReference type="Gene3D" id="2.40.170.20">
    <property type="entry name" value="TonB-dependent receptor, beta-barrel domain"/>
    <property type="match status" value="1"/>
</dbReference>
<evidence type="ECO:0000256" key="3">
    <source>
        <dbReference type="ARBA" id="ARBA00022452"/>
    </source>
</evidence>
<keyword evidence="2 11" id="KW-0813">Transport</keyword>
<evidence type="ECO:0000313" key="17">
    <source>
        <dbReference type="Proteomes" id="UP000663942"/>
    </source>
</evidence>
<evidence type="ECO:0000313" key="16">
    <source>
        <dbReference type="EMBL" id="QTC87520.1"/>
    </source>
</evidence>
<gene>
    <name evidence="16" type="ORF">IFE19_15780</name>
</gene>
<dbReference type="PANTHER" id="PTHR32552:SF81">
    <property type="entry name" value="TONB-DEPENDENT OUTER MEMBRANE RECEPTOR"/>
    <property type="match status" value="1"/>
</dbReference>
<keyword evidence="7" id="KW-0406">Ion transport</keyword>
<evidence type="ECO:0000256" key="7">
    <source>
        <dbReference type="ARBA" id="ARBA00023065"/>
    </source>
</evidence>
<accession>A0ABX7SKV5</accession>
<feature type="domain" description="TonB-dependent receptor-like beta-barrel" evidence="14">
    <location>
        <begin position="262"/>
        <end position="731"/>
    </location>
</feature>
<name>A0ABX7SKV5_9CAUL</name>
<dbReference type="InterPro" id="IPR012910">
    <property type="entry name" value="Plug_dom"/>
</dbReference>
<proteinExistence type="inferred from homology"/>
<comment type="similarity">
    <text evidence="11 12">Belongs to the TonB-dependent receptor family.</text>
</comment>
<evidence type="ECO:0000256" key="6">
    <source>
        <dbReference type="ARBA" id="ARBA00023004"/>
    </source>
</evidence>
<keyword evidence="16" id="KW-0675">Receptor</keyword>
<dbReference type="Proteomes" id="UP000663942">
    <property type="component" value="Chromosome"/>
</dbReference>
<feature type="signal peptide" evidence="13">
    <location>
        <begin position="1"/>
        <end position="25"/>
    </location>
</feature>
<reference evidence="16 17" key="1">
    <citation type="submission" date="2020-09" db="EMBL/GenBank/DDBJ databases">
        <title>Brevundimonas sp. LVF1 isolated from an oligotrophic pond in Goettingen, Germany.</title>
        <authorList>
            <person name="Friedrich I."/>
            <person name="Klassen A."/>
            <person name="Neubauer H."/>
            <person name="Schneider D."/>
            <person name="Hertel R."/>
            <person name="Daniel R."/>
        </authorList>
    </citation>
    <scope>NUCLEOTIDE SEQUENCE [LARGE SCALE GENOMIC DNA]</scope>
    <source>
        <strain evidence="16 17">LVF1</strain>
    </source>
</reference>
<evidence type="ECO:0000256" key="11">
    <source>
        <dbReference type="PROSITE-ProRule" id="PRU01360"/>
    </source>
</evidence>
<comment type="subcellular location">
    <subcellularLocation>
        <location evidence="1 11">Cell outer membrane</location>
        <topology evidence="1 11">Multi-pass membrane protein</topology>
    </subcellularLocation>
</comment>